<protein>
    <submittedName>
        <fullName evidence="2">Uncharacterized protein</fullName>
    </submittedName>
</protein>
<evidence type="ECO:0000313" key="3">
    <source>
        <dbReference type="Proteomes" id="UP000612899"/>
    </source>
</evidence>
<feature type="compositionally biased region" description="Basic and acidic residues" evidence="1">
    <location>
        <begin position="48"/>
        <end position="57"/>
    </location>
</feature>
<dbReference type="Proteomes" id="UP000612899">
    <property type="component" value="Unassembled WGS sequence"/>
</dbReference>
<accession>A0A8J3Q9M5</accession>
<feature type="region of interest" description="Disordered" evidence="1">
    <location>
        <begin position="36"/>
        <end position="57"/>
    </location>
</feature>
<reference evidence="2" key="1">
    <citation type="submission" date="2021-01" db="EMBL/GenBank/DDBJ databases">
        <title>Whole genome shotgun sequence of Rhizocola hellebori NBRC 109834.</title>
        <authorList>
            <person name="Komaki H."/>
            <person name="Tamura T."/>
        </authorList>
    </citation>
    <scope>NUCLEOTIDE SEQUENCE</scope>
    <source>
        <strain evidence="2">NBRC 109834</strain>
    </source>
</reference>
<evidence type="ECO:0000256" key="1">
    <source>
        <dbReference type="SAM" id="MobiDB-lite"/>
    </source>
</evidence>
<comment type="caution">
    <text evidence="2">The sequence shown here is derived from an EMBL/GenBank/DDBJ whole genome shotgun (WGS) entry which is preliminary data.</text>
</comment>
<proteinExistence type="predicted"/>
<organism evidence="2 3">
    <name type="scientific">Rhizocola hellebori</name>
    <dbReference type="NCBI Taxonomy" id="1392758"/>
    <lineage>
        <taxon>Bacteria</taxon>
        <taxon>Bacillati</taxon>
        <taxon>Actinomycetota</taxon>
        <taxon>Actinomycetes</taxon>
        <taxon>Micromonosporales</taxon>
        <taxon>Micromonosporaceae</taxon>
        <taxon>Rhizocola</taxon>
    </lineage>
</organism>
<evidence type="ECO:0000313" key="2">
    <source>
        <dbReference type="EMBL" id="GIH05723.1"/>
    </source>
</evidence>
<dbReference type="RefSeq" id="WP_203909567.1">
    <property type="nucleotide sequence ID" value="NZ_BONY01000021.1"/>
</dbReference>
<keyword evidence="3" id="KW-1185">Reference proteome</keyword>
<name>A0A8J3Q9M5_9ACTN</name>
<dbReference type="AlphaFoldDB" id="A0A8J3Q9M5"/>
<dbReference type="EMBL" id="BONY01000021">
    <property type="protein sequence ID" value="GIH05723.1"/>
    <property type="molecule type" value="Genomic_DNA"/>
</dbReference>
<gene>
    <name evidence="2" type="ORF">Rhe02_37900</name>
</gene>
<sequence>MNRQLQLVTPPIDSIAACRHCDLQVIWDEVSGWTHLAPGQAGPVDPPHLPDADWPLR</sequence>